<evidence type="ECO:0000259" key="6">
    <source>
        <dbReference type="SMART" id="SM00062"/>
    </source>
</evidence>
<evidence type="ECO:0000256" key="2">
    <source>
        <dbReference type="ARBA" id="ARBA00010333"/>
    </source>
</evidence>
<name>A0ABU1JHL1_9PROT</name>
<feature type="chain" id="PRO_5046078330" evidence="5">
    <location>
        <begin position="21"/>
        <end position="257"/>
    </location>
</feature>
<keyword evidence="7" id="KW-0456">Lyase</keyword>
<evidence type="ECO:0000313" key="8">
    <source>
        <dbReference type="Proteomes" id="UP001262410"/>
    </source>
</evidence>
<proteinExistence type="inferred from homology"/>
<dbReference type="EC" id="4.2.1.51" evidence="7"/>
<dbReference type="InterPro" id="IPR018313">
    <property type="entry name" value="SBP_3_CS"/>
</dbReference>
<gene>
    <name evidence="7" type="ORF">E9232_000590</name>
</gene>
<dbReference type="InterPro" id="IPR037298">
    <property type="entry name" value="PheC_PBP2"/>
</dbReference>
<sequence>MRPLLAAALLIALPIAAARAEPADRLAAVTQAGVLKICTTGDYKPFTYLDPAKNAFEGIDIDMAKDLAAAIGVKAEFVKTSWKTMMADFTGGACDVAMGGISITLPRQKQAFFSVPVMVDGKTPITRCENVDKFETITQIDRPDVTLVVNPGGTNESFARETMKAAKIDLFPDNTKIFDEILAGRADLMITDASETRLQQKLRPGLCAVHPDQPFTFAEKAYLLPQGDEVFKAFVDQWLHLRLHDGGYRKISAAWLG</sequence>
<dbReference type="CDD" id="cd01069">
    <property type="entry name" value="PBP2_PheC"/>
    <property type="match status" value="1"/>
</dbReference>
<comment type="subcellular location">
    <subcellularLocation>
        <location evidence="1">Cell envelope</location>
    </subcellularLocation>
</comment>
<dbReference type="Proteomes" id="UP001262410">
    <property type="component" value="Unassembled WGS sequence"/>
</dbReference>
<dbReference type="PANTHER" id="PTHR35936">
    <property type="entry name" value="MEMBRANE-BOUND LYTIC MUREIN TRANSGLYCOSYLASE F"/>
    <property type="match status" value="1"/>
</dbReference>
<feature type="signal peptide" evidence="5">
    <location>
        <begin position="1"/>
        <end position="20"/>
    </location>
</feature>
<evidence type="ECO:0000256" key="3">
    <source>
        <dbReference type="ARBA" id="ARBA00022729"/>
    </source>
</evidence>
<evidence type="ECO:0000256" key="4">
    <source>
        <dbReference type="RuleBase" id="RU003744"/>
    </source>
</evidence>
<dbReference type="SUPFAM" id="SSF53850">
    <property type="entry name" value="Periplasmic binding protein-like II"/>
    <property type="match status" value="1"/>
</dbReference>
<comment type="similarity">
    <text evidence="2 4">Belongs to the bacterial solute-binding protein 3 family.</text>
</comment>
<dbReference type="EMBL" id="JAVDPW010000001">
    <property type="protein sequence ID" value="MDR6288091.1"/>
    <property type="molecule type" value="Genomic_DNA"/>
</dbReference>
<dbReference type="EC" id="4.2.1.91" evidence="7"/>
<dbReference type="InterPro" id="IPR001638">
    <property type="entry name" value="Solute-binding_3/MltF_N"/>
</dbReference>
<comment type="caution">
    <text evidence="7">The sequence shown here is derived from an EMBL/GenBank/DDBJ whole genome shotgun (WGS) entry which is preliminary data.</text>
</comment>
<protein>
    <submittedName>
        <fullName evidence="7">Cyclohexadienyl dehydratase</fullName>
        <ecNumber evidence="7">4.2.1.51</ecNumber>
        <ecNumber evidence="7">4.2.1.91</ecNumber>
    </submittedName>
</protein>
<evidence type="ECO:0000313" key="7">
    <source>
        <dbReference type="EMBL" id="MDR6288091.1"/>
    </source>
</evidence>
<dbReference type="GO" id="GO:0004664">
    <property type="term" value="F:prephenate dehydratase activity"/>
    <property type="evidence" value="ECO:0007669"/>
    <property type="project" value="UniProtKB-EC"/>
</dbReference>
<keyword evidence="3 5" id="KW-0732">Signal</keyword>
<dbReference type="RefSeq" id="WP_309792043.1">
    <property type="nucleotide sequence ID" value="NZ_JAVDPW010000001.1"/>
</dbReference>
<dbReference type="PROSITE" id="PS01039">
    <property type="entry name" value="SBP_BACTERIAL_3"/>
    <property type="match status" value="1"/>
</dbReference>
<dbReference type="Pfam" id="PF00497">
    <property type="entry name" value="SBP_bac_3"/>
    <property type="match status" value="1"/>
</dbReference>
<dbReference type="PANTHER" id="PTHR35936:SF19">
    <property type="entry name" value="AMINO-ACID-BINDING PROTEIN YXEM-RELATED"/>
    <property type="match status" value="1"/>
</dbReference>
<keyword evidence="8" id="KW-1185">Reference proteome</keyword>
<dbReference type="Gene3D" id="3.40.190.10">
    <property type="entry name" value="Periplasmic binding protein-like II"/>
    <property type="match status" value="2"/>
</dbReference>
<evidence type="ECO:0000256" key="1">
    <source>
        <dbReference type="ARBA" id="ARBA00004196"/>
    </source>
</evidence>
<reference evidence="7 8" key="1">
    <citation type="submission" date="2023-07" db="EMBL/GenBank/DDBJ databases">
        <title>Sorghum-associated microbial communities from plants grown in Nebraska, USA.</title>
        <authorList>
            <person name="Schachtman D."/>
        </authorList>
    </citation>
    <scope>NUCLEOTIDE SEQUENCE [LARGE SCALE GENOMIC DNA]</scope>
    <source>
        <strain evidence="7 8">584</strain>
    </source>
</reference>
<dbReference type="SMART" id="SM00062">
    <property type="entry name" value="PBPb"/>
    <property type="match status" value="1"/>
</dbReference>
<accession>A0ABU1JHL1</accession>
<dbReference type="GO" id="GO:0047769">
    <property type="term" value="F:arogenate dehydratase activity"/>
    <property type="evidence" value="ECO:0007669"/>
    <property type="project" value="UniProtKB-EC"/>
</dbReference>
<organism evidence="7 8">
    <name type="scientific">Inquilinus ginsengisoli</name>
    <dbReference type="NCBI Taxonomy" id="363840"/>
    <lineage>
        <taxon>Bacteria</taxon>
        <taxon>Pseudomonadati</taxon>
        <taxon>Pseudomonadota</taxon>
        <taxon>Alphaproteobacteria</taxon>
        <taxon>Rhodospirillales</taxon>
        <taxon>Rhodospirillaceae</taxon>
        <taxon>Inquilinus</taxon>
    </lineage>
</organism>
<feature type="domain" description="Solute-binding protein family 3/N-terminal" evidence="6">
    <location>
        <begin position="34"/>
        <end position="257"/>
    </location>
</feature>
<evidence type="ECO:0000256" key="5">
    <source>
        <dbReference type="SAM" id="SignalP"/>
    </source>
</evidence>